<keyword evidence="3" id="KW-1185">Reference proteome</keyword>
<gene>
    <name evidence="4" type="primary">Os-C</name>
</gene>
<dbReference type="OMA" id="AIHVGRQ"/>
<evidence type="ECO:0000313" key="4">
    <source>
        <dbReference type="RefSeq" id="XP_017021412.1"/>
    </source>
</evidence>
<protein>
    <submittedName>
        <fullName evidence="4">Antennal-specific protein OS-C isoform X1</fullName>
    </submittedName>
</protein>
<keyword evidence="2" id="KW-0732">Signal</keyword>
<evidence type="ECO:0000313" key="3">
    <source>
        <dbReference type="Proteomes" id="UP001652661"/>
    </source>
</evidence>
<evidence type="ECO:0000256" key="2">
    <source>
        <dbReference type="SAM" id="SignalP"/>
    </source>
</evidence>
<accession>A0A6P4HYD5</accession>
<sequence length="150" mass="16290">MGFHVGRQLLLSGFLLVLLQVLSQTQARPQDVITGEETEVVVKQEGGDGDDDDSSSEETVEDSEETRRRRREVDSDNLPSARAGIPGLPDPATIIKIAELFQSVGEQVVPILLQAVLPGSEATGDRFARSVNFLENLETAPEGFATEKNE</sequence>
<feature type="region of interest" description="Disordered" evidence="1">
    <location>
        <begin position="33"/>
        <end position="89"/>
    </location>
</feature>
<dbReference type="RefSeq" id="XP_017021412.1">
    <property type="nucleotide sequence ID" value="XM_017165923.3"/>
</dbReference>
<dbReference type="AlphaFoldDB" id="A0A6P4HYD5"/>
<evidence type="ECO:0000256" key="1">
    <source>
        <dbReference type="SAM" id="MobiDB-lite"/>
    </source>
</evidence>
<name>A0A6P4HYD5_DROKI</name>
<organism evidence="3 4">
    <name type="scientific">Drosophila kikkawai</name>
    <name type="common">Fruit fly</name>
    <dbReference type="NCBI Taxonomy" id="30033"/>
    <lineage>
        <taxon>Eukaryota</taxon>
        <taxon>Metazoa</taxon>
        <taxon>Ecdysozoa</taxon>
        <taxon>Arthropoda</taxon>
        <taxon>Hexapoda</taxon>
        <taxon>Insecta</taxon>
        <taxon>Pterygota</taxon>
        <taxon>Neoptera</taxon>
        <taxon>Endopterygota</taxon>
        <taxon>Diptera</taxon>
        <taxon>Brachycera</taxon>
        <taxon>Muscomorpha</taxon>
        <taxon>Ephydroidea</taxon>
        <taxon>Drosophilidae</taxon>
        <taxon>Drosophila</taxon>
        <taxon>Sophophora</taxon>
    </lineage>
</organism>
<reference evidence="4" key="1">
    <citation type="submission" date="2025-08" db="UniProtKB">
        <authorList>
            <consortium name="RefSeq"/>
        </authorList>
    </citation>
    <scope>IDENTIFICATION</scope>
    <source>
        <strain evidence="4">14028-0561.14</strain>
        <tissue evidence="4">Whole fly</tissue>
    </source>
</reference>
<feature type="chain" id="PRO_5027699878" evidence="2">
    <location>
        <begin position="28"/>
        <end position="150"/>
    </location>
</feature>
<feature type="compositionally biased region" description="Basic and acidic residues" evidence="1">
    <location>
        <begin position="65"/>
        <end position="74"/>
    </location>
</feature>
<dbReference type="Proteomes" id="UP001652661">
    <property type="component" value="Chromosome 3R"/>
</dbReference>
<feature type="compositionally biased region" description="Acidic residues" evidence="1">
    <location>
        <begin position="47"/>
        <end position="64"/>
    </location>
</feature>
<proteinExistence type="predicted"/>
<feature type="signal peptide" evidence="2">
    <location>
        <begin position="1"/>
        <end position="27"/>
    </location>
</feature>
<dbReference type="OrthoDB" id="7960203at2759"/>